<dbReference type="Gene3D" id="3.30.810.10">
    <property type="entry name" value="2-Layer Sandwich"/>
    <property type="match status" value="1"/>
</dbReference>
<evidence type="ECO:0000256" key="4">
    <source>
        <dbReference type="ARBA" id="ARBA00022777"/>
    </source>
</evidence>
<dbReference type="GO" id="GO:0010008">
    <property type="term" value="C:endosome membrane"/>
    <property type="evidence" value="ECO:0007669"/>
    <property type="project" value="TreeGrafter"/>
</dbReference>
<dbReference type="SUPFAM" id="SSF56104">
    <property type="entry name" value="SAICAR synthase-like"/>
    <property type="match status" value="1"/>
</dbReference>
<gene>
    <name evidence="11" type="ORF">OLC1_LOCUS21330</name>
</gene>
<keyword evidence="4 8" id="KW-0418">Kinase</keyword>
<evidence type="ECO:0000256" key="6">
    <source>
        <dbReference type="ARBA" id="ARBA00023464"/>
    </source>
</evidence>
<evidence type="ECO:0000256" key="1">
    <source>
        <dbReference type="ARBA" id="ARBA00012009"/>
    </source>
</evidence>
<proteinExistence type="predicted"/>
<evidence type="ECO:0000313" key="12">
    <source>
        <dbReference type="Proteomes" id="UP001161247"/>
    </source>
</evidence>
<feature type="compositionally biased region" description="Acidic residues" evidence="9">
    <location>
        <begin position="141"/>
        <end position="152"/>
    </location>
</feature>
<feature type="region of interest" description="Disordered" evidence="9">
    <location>
        <begin position="1"/>
        <end position="40"/>
    </location>
</feature>
<dbReference type="InterPro" id="IPR027484">
    <property type="entry name" value="PInositol-4-P-5-kinase_N"/>
</dbReference>
<dbReference type="PANTHER" id="PTHR45748">
    <property type="entry name" value="1-PHOSPHATIDYLINOSITOL 3-PHOSPHATE 5-KINASE-RELATED"/>
    <property type="match status" value="1"/>
</dbReference>
<dbReference type="GO" id="GO:0005524">
    <property type="term" value="F:ATP binding"/>
    <property type="evidence" value="ECO:0007669"/>
    <property type="project" value="UniProtKB-UniRule"/>
</dbReference>
<evidence type="ECO:0000256" key="2">
    <source>
        <dbReference type="ARBA" id="ARBA00022679"/>
    </source>
</evidence>
<dbReference type="GO" id="GO:0046854">
    <property type="term" value="P:phosphatidylinositol phosphate biosynthetic process"/>
    <property type="evidence" value="ECO:0007669"/>
    <property type="project" value="TreeGrafter"/>
</dbReference>
<dbReference type="PANTHER" id="PTHR45748:SF4">
    <property type="entry name" value="1-PHOSPHATIDYLINOSITOL-3-PHOSPHATE 5-KINASE FAB1D-RELATED"/>
    <property type="match status" value="1"/>
</dbReference>
<organism evidence="11 12">
    <name type="scientific">Oldenlandia corymbosa var. corymbosa</name>
    <dbReference type="NCBI Taxonomy" id="529605"/>
    <lineage>
        <taxon>Eukaryota</taxon>
        <taxon>Viridiplantae</taxon>
        <taxon>Streptophyta</taxon>
        <taxon>Embryophyta</taxon>
        <taxon>Tracheophyta</taxon>
        <taxon>Spermatophyta</taxon>
        <taxon>Magnoliopsida</taxon>
        <taxon>eudicotyledons</taxon>
        <taxon>Gunneridae</taxon>
        <taxon>Pentapetalae</taxon>
        <taxon>asterids</taxon>
        <taxon>lamiids</taxon>
        <taxon>Gentianales</taxon>
        <taxon>Rubiaceae</taxon>
        <taxon>Rubioideae</taxon>
        <taxon>Spermacoceae</taxon>
        <taxon>Hedyotis-Oldenlandia complex</taxon>
        <taxon>Oldenlandia</taxon>
    </lineage>
</organism>
<dbReference type="SMART" id="SM00330">
    <property type="entry name" value="PIPKc"/>
    <property type="match status" value="1"/>
</dbReference>
<evidence type="ECO:0000256" key="5">
    <source>
        <dbReference type="ARBA" id="ARBA00022840"/>
    </source>
</evidence>
<dbReference type="PROSITE" id="PS51455">
    <property type="entry name" value="PIPK"/>
    <property type="match status" value="1"/>
</dbReference>
<dbReference type="EC" id="2.7.1.150" evidence="1"/>
<dbReference type="Pfam" id="PF01504">
    <property type="entry name" value="PIP5K"/>
    <property type="match status" value="2"/>
</dbReference>
<dbReference type="CDD" id="cd03334">
    <property type="entry name" value="Fab1_TCP"/>
    <property type="match status" value="1"/>
</dbReference>
<feature type="region of interest" description="Disordered" evidence="9">
    <location>
        <begin position="127"/>
        <end position="162"/>
    </location>
</feature>
<sequence>MPSISPAASLRSSAGDISEDVNPDVRIYPEESSAHSDQQDSLLNLKYHFTNASSMDKSDGDQQPYAFVQSNLNEVGEGTIRDAEGNGLLHGQEEGVHSIERVESSIPDEVTAFPFEQELSAEFWMPPEPEDSVDDTKDSVFNEDDDDDEEFSDGINWGSPSSLSGFEDDRSGIYKFKEEKQRALEDVKNGKFKVLVDQLLKSVGVVSSRKEGEDWVDIVASLSWDAAKFVKPDAADGKAMDPDGYVKIKCIASGSPSHSKFIKGLVFKKHAAHKHMPTKYQKPRLLLIQGALGFSSNGLSSFESMHQEKDSLKSIIDVIEMYQPNIILVEKTVSRDIQETILGKGITLVLDMKFHRLERIARCTGSLIWSSDGLTGQKLRQCNSFHFEKFVEELAVSGETAKKPSKTLMFLEGCPTRLGCTILLVGADSDQLKRIKCVVRCAVIMAYHFMLETCFLLDTRVMFASIGIIEVPKLSNQVPSSADANGETWTESTPSNTLDFANSDGADYLNPSQDANMSFSKNSNPVILSGLLPLSDSLEKVIVSNQAVSTYFAFDEGKSNDGDQGDLQVSISTELVDHCGSEKRGSVDEDNEGDIKPHSKKPLAAQSTSENYDDSKPVKDDIKAVLDSESILVSKSTQNAKKGTMCEQSHFSHIKFYRNFDVPLGKFLHENLLNQSLHCKTCNELPEAHFYYYVHHSKQLKIQVRCLPNDKILPGENDGKLWMWSRCGQCISENGRSKSTKRVLISTDARGLSFGKFLELSFANPYFRRKSSCGHSLHRDYLYFFGLGPMVGMFKYSKFDTYSVSLPPRKLEFRNLISGEHLKKELENVHSEGISMFLEFQKRLQEIGSKYLGMHINLHGLVKEFSEIEKMLMVEKSQFEVEIKNVDGNEDNAMCKYLKLNRIRLDLLLESSIWDKRLNCLLSSDLSVLGSKTFENGVTRETGIDILEKADGTGITAEDSVNALDSHRYKGKLDTFEAENNIEREIPIDEVKLFTSAAESYSEREIPIDGQNESAKEQDGPFYLVTEDVNTSSVETACGNKVISQDSSVSSQYQSVNGSIETSFPSYAASQTDKVVPISSEFESSLLDSKSFQSGRSHYRLSFNERNDKGWIWNSFTEIRQAYMSGLWGGYLPKFDTTTSLAPETAAYKLIAHEGSKLHIPLGEDDYIVSDYEDELSSIISCSLALLKDLPAVNQDLNENPSKDKTVIMSNDSGQNLPRIFSLNSPHWSSSGYPDSDGIHSSASISSEESLSSSFDSLDLLDSVVSMGALHPEVSMGIGKVPGKRKYSVICVYSSRFRQLRNRCCQSEVDYIASLSRCKNWDAKGGKSKSFFAKTIDDRFIIKEIKKTEFEAFMKFAPNYFDYMDNCYEVGNQTCLAKILGVYQVTIRATRNGKEIRHDLMVMENLSFGRNIDRQYDLKGALHARFNSTSNGPGDVLLDQNFLNDINVSPLYVNKKSKQSLQRAVWNDTTFLKSIYVMDYSLLLGVDTQGHELSCGIIDYLRQYTWDKQLETWVKSSLVVPKNQLPTIISPIEYRRRFRKFIGTHFLGVPDHWCSQRSTHPCLLCGVGDYADDEDDEDPLLSKLQKLGSDGADSHHSNPQ</sequence>
<keyword evidence="12" id="KW-1185">Reference proteome</keyword>
<feature type="compositionally biased region" description="Basic and acidic residues" evidence="9">
    <location>
        <begin position="27"/>
        <end position="38"/>
    </location>
</feature>
<accession>A0AAV1E6I5</accession>
<evidence type="ECO:0000313" key="11">
    <source>
        <dbReference type="EMBL" id="CAI9114643.1"/>
    </source>
</evidence>
<dbReference type="EMBL" id="OX459125">
    <property type="protein sequence ID" value="CAI9114643.1"/>
    <property type="molecule type" value="Genomic_DNA"/>
</dbReference>
<dbReference type="InterPro" id="IPR002423">
    <property type="entry name" value="Cpn60/GroEL/TCP-1"/>
</dbReference>
<dbReference type="Pfam" id="PF00118">
    <property type="entry name" value="Cpn60_TCP1"/>
    <property type="match status" value="1"/>
</dbReference>
<evidence type="ECO:0000256" key="8">
    <source>
        <dbReference type="PROSITE-ProRule" id="PRU00781"/>
    </source>
</evidence>
<dbReference type="FunFam" id="3.30.810.10:FF:000001">
    <property type="entry name" value="1-phosphatidylinositol 3-phosphate 5-kinase FAB1"/>
    <property type="match status" value="1"/>
</dbReference>
<dbReference type="CDD" id="cd17300">
    <property type="entry name" value="PIPKc_PIKfyve"/>
    <property type="match status" value="1"/>
</dbReference>
<dbReference type="InterPro" id="IPR044769">
    <property type="entry name" value="PIKfyve_PIPKc"/>
</dbReference>
<feature type="compositionally biased region" description="Basic and acidic residues" evidence="9">
    <location>
        <begin position="578"/>
        <end position="597"/>
    </location>
</feature>
<dbReference type="Proteomes" id="UP001161247">
    <property type="component" value="Chromosome 8"/>
</dbReference>
<dbReference type="GO" id="GO:0000285">
    <property type="term" value="F:1-phosphatidylinositol-3-phosphate 5-kinase activity"/>
    <property type="evidence" value="ECO:0007669"/>
    <property type="project" value="UniProtKB-EC"/>
</dbReference>
<evidence type="ECO:0000259" key="10">
    <source>
        <dbReference type="PROSITE" id="PS51455"/>
    </source>
</evidence>
<name>A0AAV1E6I5_OLDCO</name>
<dbReference type="FunFam" id="3.30.800.10:FF:000007">
    <property type="entry name" value="Putative 1-phosphatidylinositol-4-phosphate 5-kinase/ zinc ion binding family"/>
    <property type="match status" value="1"/>
</dbReference>
<comment type="subunit">
    <text evidence="6">Component of the PI(3,5)P2 regulatory complex at least composed of ATG18, SAC/FIG4, FAB1 and VAC14.</text>
</comment>
<dbReference type="FunFam" id="3.50.7.10:FF:000007">
    <property type="entry name" value="1-phosphatidylinositol 3-phosphate 5-kinase isoform X1"/>
    <property type="match status" value="1"/>
</dbReference>
<dbReference type="Gene3D" id="3.30.800.10">
    <property type="entry name" value="Phosphatidylinositol Phosphate Kinase II Beta"/>
    <property type="match status" value="1"/>
</dbReference>
<keyword evidence="3 8" id="KW-0547">Nucleotide-binding</keyword>
<keyword evidence="5 8" id="KW-0067">ATP-binding</keyword>
<evidence type="ECO:0000256" key="9">
    <source>
        <dbReference type="SAM" id="MobiDB-lite"/>
    </source>
</evidence>
<evidence type="ECO:0000256" key="3">
    <source>
        <dbReference type="ARBA" id="ARBA00022741"/>
    </source>
</evidence>
<feature type="region of interest" description="Disordered" evidence="9">
    <location>
        <begin position="578"/>
        <end position="618"/>
    </location>
</feature>
<feature type="domain" description="PIPK" evidence="10">
    <location>
        <begin position="1229"/>
        <end position="1546"/>
    </location>
</feature>
<dbReference type="InterPro" id="IPR002498">
    <property type="entry name" value="PInositol-4-P-4/5-kinase_core"/>
</dbReference>
<reference evidence="11" key="1">
    <citation type="submission" date="2023-03" db="EMBL/GenBank/DDBJ databases">
        <authorList>
            <person name="Julca I."/>
        </authorList>
    </citation>
    <scope>NUCLEOTIDE SEQUENCE</scope>
</reference>
<dbReference type="SUPFAM" id="SSF52029">
    <property type="entry name" value="GroEL apical domain-like"/>
    <property type="match status" value="1"/>
</dbReference>
<evidence type="ECO:0000256" key="7">
    <source>
        <dbReference type="ARBA" id="ARBA00077223"/>
    </source>
</evidence>
<keyword evidence="2 8" id="KW-0808">Transferase</keyword>
<dbReference type="InterPro" id="IPR027483">
    <property type="entry name" value="PInositol-4-P-4/5-kinase_C_sf"/>
</dbReference>
<dbReference type="InterPro" id="IPR027409">
    <property type="entry name" value="GroEL-like_apical_dom_sf"/>
</dbReference>
<dbReference type="Gene3D" id="3.50.7.10">
    <property type="entry name" value="GroEL"/>
    <property type="match status" value="1"/>
</dbReference>
<protein>
    <recommendedName>
        <fullName evidence="1">1-phosphatidylinositol-3-phosphate 5-kinase</fullName>
        <ecNumber evidence="1">2.7.1.150</ecNumber>
    </recommendedName>
    <alternativeName>
        <fullName evidence="7">Phosphatidylinositol 3-phosphate 5-kinase type III</fullName>
    </alternativeName>
</protein>